<dbReference type="InterPro" id="IPR002563">
    <property type="entry name" value="Flavin_Rdtase-like_dom"/>
</dbReference>
<dbReference type="RefSeq" id="WP_168516658.1">
    <property type="nucleotide sequence ID" value="NZ_JAAXLS010000010.1"/>
</dbReference>
<evidence type="ECO:0000256" key="1">
    <source>
        <dbReference type="ARBA" id="ARBA00023002"/>
    </source>
</evidence>
<evidence type="ECO:0000259" key="2">
    <source>
        <dbReference type="SMART" id="SM00903"/>
    </source>
</evidence>
<dbReference type="EMBL" id="JAAXLS010000010">
    <property type="protein sequence ID" value="NKQ54594.1"/>
    <property type="molecule type" value="Genomic_DNA"/>
</dbReference>
<dbReference type="PANTHER" id="PTHR30466">
    <property type="entry name" value="FLAVIN REDUCTASE"/>
    <property type="match status" value="1"/>
</dbReference>
<evidence type="ECO:0000313" key="3">
    <source>
        <dbReference type="EMBL" id="NKQ54594.1"/>
    </source>
</evidence>
<name>A0ABX1J6Q2_9PSEU</name>
<proteinExistence type="predicted"/>
<feature type="domain" description="Flavin reductase like" evidence="2">
    <location>
        <begin position="12"/>
        <end position="152"/>
    </location>
</feature>
<evidence type="ECO:0000313" key="4">
    <source>
        <dbReference type="Proteomes" id="UP000715441"/>
    </source>
</evidence>
<accession>A0ABX1J6Q2</accession>
<organism evidence="3 4">
    <name type="scientific">Amycolatopsis acididurans</name>
    <dbReference type="NCBI Taxonomy" id="2724524"/>
    <lineage>
        <taxon>Bacteria</taxon>
        <taxon>Bacillati</taxon>
        <taxon>Actinomycetota</taxon>
        <taxon>Actinomycetes</taxon>
        <taxon>Pseudonocardiales</taxon>
        <taxon>Pseudonocardiaceae</taxon>
        <taxon>Amycolatopsis</taxon>
    </lineage>
</organism>
<keyword evidence="4" id="KW-1185">Reference proteome</keyword>
<protein>
    <submittedName>
        <fullName evidence="3">Flavin reductase family protein</fullName>
    </submittedName>
</protein>
<comment type="caution">
    <text evidence="3">The sequence shown here is derived from an EMBL/GenBank/DDBJ whole genome shotgun (WGS) entry which is preliminary data.</text>
</comment>
<gene>
    <name evidence="3" type="ORF">HFP15_17065</name>
</gene>
<dbReference type="SUPFAM" id="SSF50475">
    <property type="entry name" value="FMN-binding split barrel"/>
    <property type="match status" value="1"/>
</dbReference>
<dbReference type="Proteomes" id="UP000715441">
    <property type="component" value="Unassembled WGS sequence"/>
</dbReference>
<dbReference type="InterPro" id="IPR012349">
    <property type="entry name" value="Split_barrel_FMN-bd"/>
</dbReference>
<dbReference type="InterPro" id="IPR050268">
    <property type="entry name" value="NADH-dep_flavin_reductase"/>
</dbReference>
<dbReference type="SMART" id="SM00903">
    <property type="entry name" value="Flavin_Reduct"/>
    <property type="match status" value="1"/>
</dbReference>
<keyword evidence="1" id="KW-0560">Oxidoreductase</keyword>
<dbReference type="PANTHER" id="PTHR30466:SF1">
    <property type="entry name" value="FMN REDUCTASE (NADH) RUTF"/>
    <property type="match status" value="1"/>
</dbReference>
<dbReference type="Gene3D" id="2.30.110.10">
    <property type="entry name" value="Electron Transport, Fmn-binding Protein, Chain A"/>
    <property type="match status" value="1"/>
</dbReference>
<dbReference type="Pfam" id="PF01613">
    <property type="entry name" value="Flavin_Reduct"/>
    <property type="match status" value="1"/>
</dbReference>
<reference evidence="3 4" key="1">
    <citation type="submission" date="2020-04" db="EMBL/GenBank/DDBJ databases">
        <title>Novel species.</title>
        <authorList>
            <person name="Teo W.F.A."/>
            <person name="Lipun K."/>
            <person name="Srisuk N."/>
            <person name="Duangmal K."/>
        </authorList>
    </citation>
    <scope>NUCLEOTIDE SEQUENCE [LARGE SCALE GENOMIC DNA]</scope>
    <source>
        <strain evidence="3 4">K13G38</strain>
    </source>
</reference>
<sequence length="181" mass="19988">MTPDPRQLRNCLGHFATGVTVVSTEVDGQPHGATVNAFTAVSLDPPLVLVSLDRRSKACSYLGGRPFTVNLLREPQDDVALHFAGKPRTEPVEWEWSEHGLGPRLSGSLAYVSCAPWRNYDGGDHVLFLGQVEEIEFTGGDPLVFYLGEFRHLGPAFETVPWMSSADYPSVMDFSWLRPAQ</sequence>